<dbReference type="GO" id="GO:0008745">
    <property type="term" value="F:N-acetylmuramoyl-L-alanine amidase activity"/>
    <property type="evidence" value="ECO:0007669"/>
    <property type="project" value="InterPro"/>
</dbReference>
<proteinExistence type="inferred from homology"/>
<dbReference type="InterPro" id="IPR002502">
    <property type="entry name" value="Amidase_domain"/>
</dbReference>
<dbReference type="OrthoDB" id="10001926at2759"/>
<dbReference type="AlphaFoldDB" id="A0A6P4ZTR5"/>
<evidence type="ECO:0000256" key="1">
    <source>
        <dbReference type="ARBA" id="ARBA00007553"/>
    </source>
</evidence>
<dbReference type="InterPro" id="IPR036505">
    <property type="entry name" value="Amidase/PGRP_sf"/>
</dbReference>
<organism evidence="5 6">
    <name type="scientific">Branchiostoma belcheri</name>
    <name type="common">Amphioxus</name>
    <dbReference type="NCBI Taxonomy" id="7741"/>
    <lineage>
        <taxon>Eukaryota</taxon>
        <taxon>Metazoa</taxon>
        <taxon>Chordata</taxon>
        <taxon>Cephalochordata</taxon>
        <taxon>Leptocardii</taxon>
        <taxon>Amphioxiformes</taxon>
        <taxon>Branchiostomatidae</taxon>
        <taxon>Branchiostoma</taxon>
    </lineage>
</organism>
<dbReference type="GO" id="GO:0009253">
    <property type="term" value="P:peptidoglycan catabolic process"/>
    <property type="evidence" value="ECO:0007669"/>
    <property type="project" value="InterPro"/>
</dbReference>
<dbReference type="InterPro" id="IPR006619">
    <property type="entry name" value="PGRP_domain_met/bac"/>
</dbReference>
<reference evidence="6" key="1">
    <citation type="submission" date="2025-08" db="UniProtKB">
        <authorList>
            <consortium name="RefSeq"/>
        </authorList>
    </citation>
    <scope>IDENTIFICATION</scope>
    <source>
        <tissue evidence="6">Gonad</tissue>
    </source>
</reference>
<keyword evidence="5" id="KW-1185">Reference proteome</keyword>
<dbReference type="Gene3D" id="3.40.80.10">
    <property type="entry name" value="Peptidoglycan recognition protein-like"/>
    <property type="match status" value="1"/>
</dbReference>
<name>A0A6P4ZTR5_BRABE</name>
<protein>
    <submittedName>
        <fullName evidence="6">Peptidoglycan-recognition protein SC2-like</fullName>
    </submittedName>
</protein>
<dbReference type="CDD" id="cd06583">
    <property type="entry name" value="PGRP"/>
    <property type="match status" value="1"/>
</dbReference>
<evidence type="ECO:0000259" key="3">
    <source>
        <dbReference type="SMART" id="SM00644"/>
    </source>
</evidence>
<dbReference type="SMART" id="SM00644">
    <property type="entry name" value="Ami_2"/>
    <property type="match status" value="1"/>
</dbReference>
<dbReference type="PANTHER" id="PTHR11022:SF41">
    <property type="entry name" value="PEPTIDOGLYCAN-RECOGNITION PROTEIN LC-RELATED"/>
    <property type="match status" value="1"/>
</dbReference>
<dbReference type="InterPro" id="IPR015510">
    <property type="entry name" value="PGRP"/>
</dbReference>
<feature type="domain" description="Peptidoglycan recognition protein family" evidence="4">
    <location>
        <begin position="26"/>
        <end position="176"/>
    </location>
</feature>
<dbReference type="KEGG" id="bbel:109479887"/>
<feature type="chain" id="PRO_5028440178" evidence="2">
    <location>
        <begin position="20"/>
        <end position="209"/>
    </location>
</feature>
<keyword evidence="2" id="KW-0732">Signal</keyword>
<dbReference type="RefSeq" id="XP_019637494.1">
    <property type="nucleotide sequence ID" value="XM_019781935.1"/>
</dbReference>
<gene>
    <name evidence="6" type="primary">LOC109479887</name>
</gene>
<comment type="similarity">
    <text evidence="1">Belongs to the N-acetylmuramoyl-L-alanine amidase 2 family.</text>
</comment>
<evidence type="ECO:0000256" key="2">
    <source>
        <dbReference type="SAM" id="SignalP"/>
    </source>
</evidence>
<feature type="signal peptide" evidence="2">
    <location>
        <begin position="1"/>
        <end position="19"/>
    </location>
</feature>
<dbReference type="SMART" id="SM00701">
    <property type="entry name" value="PGRP"/>
    <property type="match status" value="1"/>
</dbReference>
<dbReference type="Proteomes" id="UP000515135">
    <property type="component" value="Unplaced"/>
</dbReference>
<evidence type="ECO:0000259" key="4">
    <source>
        <dbReference type="SMART" id="SM00701"/>
    </source>
</evidence>
<accession>A0A6P4ZTR5</accession>
<dbReference type="SUPFAM" id="SSF55846">
    <property type="entry name" value="N-acetylmuramoyl-L-alanine amidase-like"/>
    <property type="match status" value="1"/>
</dbReference>
<dbReference type="PANTHER" id="PTHR11022">
    <property type="entry name" value="PEPTIDOGLYCAN RECOGNITION PROTEIN"/>
    <property type="match status" value="1"/>
</dbReference>
<dbReference type="GO" id="GO:0008270">
    <property type="term" value="F:zinc ion binding"/>
    <property type="evidence" value="ECO:0007669"/>
    <property type="project" value="InterPro"/>
</dbReference>
<evidence type="ECO:0000313" key="5">
    <source>
        <dbReference type="Proteomes" id="UP000515135"/>
    </source>
</evidence>
<feature type="domain" description="N-acetylmuramoyl-L-alanine amidase" evidence="3">
    <location>
        <begin position="37"/>
        <end position="186"/>
    </location>
</feature>
<dbReference type="GeneID" id="109479887"/>
<dbReference type="FunFam" id="3.40.80.10:FF:000017">
    <property type="entry name" value="Uncharacterized protein"/>
    <property type="match status" value="1"/>
</dbReference>
<evidence type="ECO:0000313" key="6">
    <source>
        <dbReference type="RefSeq" id="XP_019637494.1"/>
    </source>
</evidence>
<sequence length="209" mass="23461">MTMKFLCLVLLLVPACVLCESACDRLNLVSRDDWGAKPPRARTPLSHPVGKLVIHHSDGYWRHLSNWGGYTDQEEYMARVREIQEDHMEQGWDDIGYNFLIDGFGNVYVGRGWDNVGAHAPCCNSDSIGINFLGYFEDELPTREALKAGKDLIACWNDLEIGPHWDFGVRCHSDVGAASGETVCPGAALCDYAKRHFPFPYDVDVMHGR</sequence>
<dbReference type="Pfam" id="PF01510">
    <property type="entry name" value="Amidase_2"/>
    <property type="match status" value="1"/>
</dbReference>